<protein>
    <recommendedName>
        <fullName evidence="13">G-protein coupled receptors family 3 profile domain-containing protein</fullName>
    </recommendedName>
</protein>
<dbReference type="PRINTS" id="PR00248">
    <property type="entry name" value="GPCRMGR"/>
</dbReference>
<comment type="caution">
    <text evidence="14">The sequence shown here is derived from an EMBL/GenBank/DDBJ whole genome shotgun (WGS) entry which is preliminary data.</text>
</comment>
<dbReference type="GO" id="GO:0050909">
    <property type="term" value="P:sensory perception of taste"/>
    <property type="evidence" value="ECO:0007669"/>
    <property type="project" value="UniProtKB-ARBA"/>
</dbReference>
<dbReference type="InterPro" id="IPR028082">
    <property type="entry name" value="Peripla_BP_I"/>
</dbReference>
<dbReference type="FunFam" id="2.10.50.30:FF:000004">
    <property type="entry name" value="Taste receptor type 1 member 3-like protein"/>
    <property type="match status" value="1"/>
</dbReference>
<dbReference type="AlphaFoldDB" id="A0AAV3A8L6"/>
<evidence type="ECO:0000256" key="3">
    <source>
        <dbReference type="ARBA" id="ARBA00022692"/>
    </source>
</evidence>
<sequence>MLGGIFPIHEGVSNLLNRTYVDEFTCTGLQVRMLANALSMIYTIEQINNSTLLQGIKLGYEIYDSCSNALKAVQATLRLLPEILAINNSSQCNGTEVIPSVKAVIGEVFSENSIAIGRILSSYFIPQISGASSADILGSEERYASFMRTIPRDYYQTKAIMDLIKTFGWNWIGIIISDDEYGHSALDLLGSLFKNNGICTAFSRTIPSSATHRSLQNRLNNVISDVKTSTAEVVISFANGPVMAELFKEVIRQNVSKTWIASEGWIDSNIVASVEDIQKVGTIFGFGFANGLIPGIEDYLKNPFPFNDGATNEFLDEYKKVHFGCTEEYRAYLNCLNSNSTSCSVPLLEVDKSPLACKGEDVPLQNDDFFLHDLDIAYSTALAVTAIAQALRNIVCRNGTCDKELQVSPRKLLAELKKNKFTYNGESFNFNSSGEILRNYNLHNWHFTNNFVKKVTVGQYDTVHQIIKINQSLLVWNNVNSSIPFSNCTKTCKPGYFKKHSFISCCYDCIACANNTYSPMPDMTECYRCPDNQWASNGSSKCENKTFRYLEWDDPFAITLLTFASFGIVVLLLIGILFVKNSNTSTVKAAGGNYAYLLMASLLFSSASILLFLGKPNDLICQIRQPLYGISFTVTVNCILIKSILILIAFESARKGKRIGNFTRQRSVIVVAVLTGVQIVICVVWLIMKSPSSVTDNTIPQFIIVNCDEGSYIAFGIILGYTGLLALTCFLLAYKGRKLPEKYNEARCITFSMLVYMFVWILFIPVYKNSRGVYLPAVQIVAILASVYGVIGCHLLPACYVILSKPTDIATTRSSTIQFFTAKIRNFSITRYNSTVPKSPC</sequence>
<evidence type="ECO:0000256" key="9">
    <source>
        <dbReference type="ARBA" id="ARBA00023180"/>
    </source>
</evidence>
<dbReference type="InterPro" id="IPR017979">
    <property type="entry name" value="GPCR_3_CS"/>
</dbReference>
<dbReference type="Pfam" id="PF00003">
    <property type="entry name" value="7tm_3"/>
    <property type="match status" value="1"/>
</dbReference>
<dbReference type="InterPro" id="IPR000337">
    <property type="entry name" value="GPCR_3"/>
</dbReference>
<evidence type="ECO:0000256" key="10">
    <source>
        <dbReference type="ARBA" id="ARBA00023224"/>
    </source>
</evidence>
<feature type="transmembrane region" description="Helical" evidence="12">
    <location>
        <begin position="626"/>
        <end position="648"/>
    </location>
</feature>
<keyword evidence="9" id="KW-0325">Glycoprotein</keyword>
<evidence type="ECO:0000256" key="1">
    <source>
        <dbReference type="ARBA" id="ARBA00004651"/>
    </source>
</evidence>
<dbReference type="GO" id="GO:0005886">
    <property type="term" value="C:plasma membrane"/>
    <property type="evidence" value="ECO:0007669"/>
    <property type="project" value="UniProtKB-SubCell"/>
</dbReference>
<keyword evidence="7 12" id="KW-0472">Membrane</keyword>
<keyword evidence="8" id="KW-0675">Receptor</keyword>
<evidence type="ECO:0000256" key="5">
    <source>
        <dbReference type="ARBA" id="ARBA00022989"/>
    </source>
</evidence>
<dbReference type="EMBL" id="DYDO01000004">
    <property type="protein sequence ID" value="DBA25631.1"/>
    <property type="molecule type" value="Genomic_DNA"/>
</dbReference>
<keyword evidence="2" id="KW-1003">Cell membrane</keyword>
<keyword evidence="5 12" id="KW-1133">Transmembrane helix</keyword>
<accession>A0AAV3A8L6</accession>
<evidence type="ECO:0000256" key="12">
    <source>
        <dbReference type="SAM" id="Phobius"/>
    </source>
</evidence>
<dbReference type="FunFam" id="3.40.50.2300:FF:000016">
    <property type="entry name" value="Taste 1 receptor member 2"/>
    <property type="match status" value="1"/>
</dbReference>
<proteinExistence type="inferred from homology"/>
<evidence type="ECO:0000256" key="11">
    <source>
        <dbReference type="ARBA" id="ARBA00038492"/>
    </source>
</evidence>
<dbReference type="InterPro" id="IPR038550">
    <property type="entry name" value="GPCR_3_9-Cys_sf"/>
</dbReference>
<dbReference type="PANTHER" id="PTHR24061:SF506">
    <property type="entry name" value="G-PROTEIN COUPLED RECEPTOR FAMILY C GROUP 6 MEMBER A-LIKE PRECURSOR"/>
    <property type="match status" value="1"/>
</dbReference>
<dbReference type="InterPro" id="IPR000068">
    <property type="entry name" value="GPCR_3_Ca_sens_rcpt-rel"/>
</dbReference>
<name>A0AAV3A8L6_PYXAD</name>
<dbReference type="PANTHER" id="PTHR24061">
    <property type="entry name" value="CALCIUM-SENSING RECEPTOR-RELATED"/>
    <property type="match status" value="1"/>
</dbReference>
<reference evidence="14" key="1">
    <citation type="thesis" date="2020" institute="ProQuest LLC" country="789 East Eisenhower Parkway, Ann Arbor, MI, USA">
        <title>Comparative Genomics and Chromosome Evolution.</title>
        <authorList>
            <person name="Mudd A.B."/>
        </authorList>
    </citation>
    <scope>NUCLEOTIDE SEQUENCE</scope>
    <source>
        <strain evidence="14">1538</strain>
        <tissue evidence="14">Blood</tissue>
    </source>
</reference>
<evidence type="ECO:0000256" key="4">
    <source>
        <dbReference type="ARBA" id="ARBA00022729"/>
    </source>
</evidence>
<feature type="transmembrane region" description="Helical" evidence="12">
    <location>
        <begin position="773"/>
        <end position="803"/>
    </location>
</feature>
<evidence type="ECO:0000256" key="7">
    <source>
        <dbReference type="ARBA" id="ARBA00023136"/>
    </source>
</evidence>
<dbReference type="GO" id="GO:0004930">
    <property type="term" value="F:G protein-coupled receptor activity"/>
    <property type="evidence" value="ECO:0007669"/>
    <property type="project" value="UniProtKB-KW"/>
</dbReference>
<keyword evidence="10" id="KW-0807">Transducer</keyword>
<dbReference type="Pfam" id="PF01094">
    <property type="entry name" value="ANF_receptor"/>
    <property type="match status" value="1"/>
</dbReference>
<keyword evidence="3 12" id="KW-0812">Transmembrane</keyword>
<comment type="subcellular location">
    <subcellularLocation>
        <location evidence="1">Cell membrane</location>
        <topology evidence="1">Multi-pass membrane protein</topology>
    </subcellularLocation>
</comment>
<comment type="similarity">
    <text evidence="11">Belongs to the G-protein coupled receptor 3 family. TAS1R subfamily.</text>
</comment>
<evidence type="ECO:0000313" key="15">
    <source>
        <dbReference type="Proteomes" id="UP001181693"/>
    </source>
</evidence>
<dbReference type="Pfam" id="PF07562">
    <property type="entry name" value="NCD3G"/>
    <property type="match status" value="1"/>
</dbReference>
<dbReference type="InterPro" id="IPR011500">
    <property type="entry name" value="GPCR_3_9-Cys_dom"/>
</dbReference>
<evidence type="ECO:0000259" key="13">
    <source>
        <dbReference type="PROSITE" id="PS50259"/>
    </source>
</evidence>
<feature type="transmembrane region" description="Helical" evidence="12">
    <location>
        <begin position="556"/>
        <end position="579"/>
    </location>
</feature>
<feature type="transmembrane region" description="Helical" evidence="12">
    <location>
        <begin position="712"/>
        <end position="734"/>
    </location>
</feature>
<keyword evidence="4" id="KW-0732">Signal</keyword>
<dbReference type="Proteomes" id="UP001181693">
    <property type="component" value="Unassembled WGS sequence"/>
</dbReference>
<feature type="transmembrane region" description="Helical" evidence="12">
    <location>
        <begin position="746"/>
        <end position="767"/>
    </location>
</feature>
<dbReference type="InterPro" id="IPR001828">
    <property type="entry name" value="ANF_lig-bd_rcpt"/>
</dbReference>
<dbReference type="Gene3D" id="2.10.50.30">
    <property type="entry name" value="GPCR, family 3, nine cysteines domain"/>
    <property type="match status" value="1"/>
</dbReference>
<evidence type="ECO:0000256" key="8">
    <source>
        <dbReference type="ARBA" id="ARBA00023170"/>
    </source>
</evidence>
<evidence type="ECO:0000256" key="2">
    <source>
        <dbReference type="ARBA" id="ARBA00022475"/>
    </source>
</evidence>
<gene>
    <name evidence="14" type="ORF">GDO54_009996</name>
</gene>
<keyword evidence="15" id="KW-1185">Reference proteome</keyword>
<evidence type="ECO:0000313" key="14">
    <source>
        <dbReference type="EMBL" id="DBA25631.1"/>
    </source>
</evidence>
<dbReference type="PROSITE" id="PS00980">
    <property type="entry name" value="G_PROTEIN_RECEP_F3_2"/>
    <property type="match status" value="1"/>
</dbReference>
<dbReference type="Gene3D" id="3.40.50.2300">
    <property type="match status" value="2"/>
</dbReference>
<dbReference type="InterPro" id="IPR009030">
    <property type="entry name" value="Growth_fac_rcpt_cys_sf"/>
</dbReference>
<dbReference type="PROSITE" id="PS50259">
    <property type="entry name" value="G_PROTEIN_RECEP_F3_4"/>
    <property type="match status" value="1"/>
</dbReference>
<feature type="transmembrane region" description="Helical" evidence="12">
    <location>
        <begin position="591"/>
        <end position="614"/>
    </location>
</feature>
<keyword evidence="6" id="KW-0297">G-protein coupled receptor</keyword>
<feature type="transmembrane region" description="Helical" evidence="12">
    <location>
        <begin position="668"/>
        <end position="688"/>
    </location>
</feature>
<feature type="domain" description="G-protein coupled receptors family 3 profile" evidence="13">
    <location>
        <begin position="556"/>
        <end position="818"/>
    </location>
</feature>
<dbReference type="SUPFAM" id="SSF57184">
    <property type="entry name" value="Growth factor receptor domain"/>
    <property type="match status" value="1"/>
</dbReference>
<evidence type="ECO:0000256" key="6">
    <source>
        <dbReference type="ARBA" id="ARBA00023040"/>
    </source>
</evidence>
<dbReference type="PRINTS" id="PR00592">
    <property type="entry name" value="CASENSINGR"/>
</dbReference>
<organism evidence="14 15">
    <name type="scientific">Pyxicephalus adspersus</name>
    <name type="common">African bullfrog</name>
    <dbReference type="NCBI Taxonomy" id="30357"/>
    <lineage>
        <taxon>Eukaryota</taxon>
        <taxon>Metazoa</taxon>
        <taxon>Chordata</taxon>
        <taxon>Craniata</taxon>
        <taxon>Vertebrata</taxon>
        <taxon>Euteleostomi</taxon>
        <taxon>Amphibia</taxon>
        <taxon>Batrachia</taxon>
        <taxon>Anura</taxon>
        <taxon>Neobatrachia</taxon>
        <taxon>Ranoidea</taxon>
        <taxon>Pyxicephalidae</taxon>
        <taxon>Pyxicephalinae</taxon>
        <taxon>Pyxicephalus</taxon>
    </lineage>
</organism>
<dbReference type="InterPro" id="IPR017978">
    <property type="entry name" value="GPCR_3_C"/>
</dbReference>
<dbReference type="SUPFAM" id="SSF53822">
    <property type="entry name" value="Periplasmic binding protein-like I"/>
    <property type="match status" value="1"/>
</dbReference>